<evidence type="ECO:0000313" key="1">
    <source>
        <dbReference type="EMBL" id="KAI9509312.1"/>
    </source>
</evidence>
<keyword evidence="2" id="KW-1185">Reference proteome</keyword>
<dbReference type="EMBL" id="JAGFNK010000067">
    <property type="protein sequence ID" value="KAI9509312.1"/>
    <property type="molecule type" value="Genomic_DNA"/>
</dbReference>
<accession>A0ACC0UEQ3</accession>
<organism evidence="1 2">
    <name type="scientific">Russula earlei</name>
    <dbReference type="NCBI Taxonomy" id="71964"/>
    <lineage>
        <taxon>Eukaryota</taxon>
        <taxon>Fungi</taxon>
        <taxon>Dikarya</taxon>
        <taxon>Basidiomycota</taxon>
        <taxon>Agaricomycotina</taxon>
        <taxon>Agaricomycetes</taxon>
        <taxon>Russulales</taxon>
        <taxon>Russulaceae</taxon>
        <taxon>Russula</taxon>
    </lineage>
</organism>
<evidence type="ECO:0000313" key="2">
    <source>
        <dbReference type="Proteomes" id="UP001207468"/>
    </source>
</evidence>
<gene>
    <name evidence="1" type="ORF">F5148DRAFT_1275329</name>
</gene>
<comment type="caution">
    <text evidence="1">The sequence shown here is derived from an EMBL/GenBank/DDBJ whole genome shotgun (WGS) entry which is preliminary data.</text>
</comment>
<proteinExistence type="predicted"/>
<keyword evidence="1" id="KW-0240">DNA-directed RNA polymerase</keyword>
<dbReference type="Proteomes" id="UP001207468">
    <property type="component" value="Unassembled WGS sequence"/>
</dbReference>
<protein>
    <submittedName>
        <fullName evidence="1">DNA-directed RNA polymerase III, subunit Rpc31</fullName>
    </submittedName>
</protein>
<keyword evidence="1" id="KW-0804">Transcription</keyword>
<sequence length="212" mass="23970">MSRATRGGGRGGFGGRASFGANNQPPMGLTFADIQAMSREQSALYPPLDRLPALTEYSDEEKRICDLQCGFATRMHKSAYHVTQVEKSTELQRYADKYRSTASMQPKLERRDLHQPFFPQEIFEAYFDPRKKRKLERKPTRRVNLDDLKDDAEEQEKSEASENGSQAAEEDYDVDEEYDNDYADNYFDNGEGDDLDDLGGGGDPSGGGFDYD</sequence>
<reference evidence="1" key="1">
    <citation type="submission" date="2021-03" db="EMBL/GenBank/DDBJ databases">
        <title>Evolutionary priming and transition to the ectomycorrhizal habit in an iconic lineage of mushroom-forming fungi: is preadaptation a requirement?</title>
        <authorList>
            <consortium name="DOE Joint Genome Institute"/>
            <person name="Looney B.P."/>
            <person name="Miyauchi S."/>
            <person name="Morin E."/>
            <person name="Drula E."/>
            <person name="Courty P.E."/>
            <person name="Chicoki N."/>
            <person name="Fauchery L."/>
            <person name="Kohler A."/>
            <person name="Kuo A."/>
            <person name="LaButti K."/>
            <person name="Pangilinan J."/>
            <person name="Lipzen A."/>
            <person name="Riley R."/>
            <person name="Andreopoulos W."/>
            <person name="He G."/>
            <person name="Johnson J."/>
            <person name="Barry K.W."/>
            <person name="Grigoriev I.V."/>
            <person name="Nagy L."/>
            <person name="Hibbett D."/>
            <person name="Henrissat B."/>
            <person name="Matheny P.B."/>
            <person name="Labbe J."/>
            <person name="Martin A.F."/>
        </authorList>
    </citation>
    <scope>NUCLEOTIDE SEQUENCE</scope>
    <source>
        <strain evidence="1">BPL698</strain>
    </source>
</reference>
<name>A0ACC0UEQ3_9AGAM</name>